<gene>
    <name evidence="2" type="ORF">TSIM_26</name>
</gene>
<evidence type="ECO:0000256" key="1">
    <source>
        <dbReference type="SAM" id="Phobius"/>
    </source>
</evidence>
<keyword evidence="1" id="KW-1133">Transmembrane helix</keyword>
<accession>A0A7T8JKB2</accession>
<evidence type="ECO:0000313" key="2">
    <source>
        <dbReference type="EMBL" id="QQP22137.1"/>
    </source>
</evidence>
<name>A0A7T8JKB2_9CILI</name>
<dbReference type="AlphaFoldDB" id="A0A7T8JKB2"/>
<organism evidence="2">
    <name type="scientific">Thuricola similis</name>
    <dbReference type="NCBI Taxonomy" id="2784598"/>
    <lineage>
        <taxon>Eukaryota</taxon>
        <taxon>Sar</taxon>
        <taxon>Alveolata</taxon>
        <taxon>Ciliophora</taxon>
        <taxon>Intramacronucleata</taxon>
        <taxon>Oligohymenophorea</taxon>
        <taxon>Peritrichia</taxon>
        <taxon>Sessilida</taxon>
        <taxon>Vaginicolidae</taxon>
        <taxon>Thuricola</taxon>
    </lineage>
</organism>
<protein>
    <submittedName>
        <fullName evidence="2">Uncharacterized protein</fullName>
    </submittedName>
</protein>
<proteinExistence type="predicted"/>
<keyword evidence="1" id="KW-0472">Membrane</keyword>
<keyword evidence="2" id="KW-0496">Mitochondrion</keyword>
<sequence>MFIEFYKKYIYRPTTKFYQNLFFIKNTPSAGIEYNLSPSQLIESENSLTTKIFKEVTVIQFYSWTIIILYIITIIEFIYLIINQNVSLYI</sequence>
<geneLocation type="mitochondrion" evidence="2"/>
<keyword evidence="1" id="KW-0812">Transmembrane</keyword>
<dbReference type="EMBL" id="MW221262">
    <property type="protein sequence ID" value="QQP22137.1"/>
    <property type="molecule type" value="Genomic_DNA"/>
</dbReference>
<feature type="transmembrane region" description="Helical" evidence="1">
    <location>
        <begin position="61"/>
        <end position="82"/>
    </location>
</feature>
<reference evidence="2" key="1">
    <citation type="submission" date="2020-11" db="EMBL/GenBank/DDBJ databases">
        <title>Combining integrative taxonomy and mitogenome sequencing of Thuricola similis Bock, 1963 (Peritrichia, Vaginicolidae) provides a full redescription of this poorly known ciliate and new insights into the evolutionary relationships among Oligohymenophorea subclasses.</title>
        <authorList>
            <person name="Liao W."/>
            <person name="Campello-Nunes P.H."/>
            <person name="Gammuto L."/>
            <person name="Viana T.A."/>
            <person name="de Oliveira Marchesini R."/>
            <person name="da Silva Pavia T."/>
            <person name="da Silva-Neto I.D."/>
            <person name="Modeo L."/>
            <person name="Petroni G."/>
        </authorList>
    </citation>
    <scope>NUCLEOTIDE SEQUENCE</scope>
    <source>
        <strain evidence="2">CUIT</strain>
    </source>
</reference>